<accession>A0AAN6G3Y6</accession>
<organism evidence="2 3">
    <name type="scientific">Tilletia horrida</name>
    <dbReference type="NCBI Taxonomy" id="155126"/>
    <lineage>
        <taxon>Eukaryota</taxon>
        <taxon>Fungi</taxon>
        <taxon>Dikarya</taxon>
        <taxon>Basidiomycota</taxon>
        <taxon>Ustilaginomycotina</taxon>
        <taxon>Exobasidiomycetes</taxon>
        <taxon>Tilletiales</taxon>
        <taxon>Tilletiaceae</taxon>
        <taxon>Tilletia</taxon>
    </lineage>
</organism>
<dbReference type="Proteomes" id="UP001176521">
    <property type="component" value="Unassembled WGS sequence"/>
</dbReference>
<dbReference type="EMBL" id="JAPDMQ010000956">
    <property type="protein sequence ID" value="KAK0519560.1"/>
    <property type="molecule type" value="Genomic_DNA"/>
</dbReference>
<protein>
    <submittedName>
        <fullName evidence="2">Uncharacterized protein</fullName>
    </submittedName>
</protein>
<gene>
    <name evidence="2" type="ORF">OC842_007411</name>
</gene>
<dbReference type="AlphaFoldDB" id="A0AAN6G3Y6"/>
<reference evidence="2" key="1">
    <citation type="journal article" date="2023" name="PhytoFront">
        <title>Draft Genome Resources of Seven Strains of Tilletia horrida, Causal Agent of Kernel Smut of Rice.</title>
        <authorList>
            <person name="Khanal S."/>
            <person name="Antony Babu S."/>
            <person name="Zhou X.G."/>
        </authorList>
    </citation>
    <scope>NUCLEOTIDE SEQUENCE</scope>
    <source>
        <strain evidence="2">TX3</strain>
    </source>
</reference>
<comment type="caution">
    <text evidence="2">The sequence shown here is derived from an EMBL/GenBank/DDBJ whole genome shotgun (WGS) entry which is preliminary data.</text>
</comment>
<evidence type="ECO:0000256" key="1">
    <source>
        <dbReference type="SAM" id="MobiDB-lite"/>
    </source>
</evidence>
<keyword evidence="3" id="KW-1185">Reference proteome</keyword>
<feature type="region of interest" description="Disordered" evidence="1">
    <location>
        <begin position="192"/>
        <end position="217"/>
    </location>
</feature>
<sequence length="253" mass="28007">MTIRVQTSLLRRIREHAPDGVVKTYQELLQFASLQVDAGVMLHAAWVKHLQHVFSLTKMAATIVRTRDEIFEELSTALDNPALIVPELALPASILIVFDGRPPLEKVARTSHAEDQRLQAQYDALSTWFALPELTGATSATARRFRIGQDGAEARTYIGKDRPFTVHLHTWLALGPNFASLFCPFSRSSAHDPLPHGNGAQKPRPSSSQGDIQKPHMTMLQASYDADFVIARARAWPGQGPHDADEQNELDGS</sequence>
<evidence type="ECO:0000313" key="2">
    <source>
        <dbReference type="EMBL" id="KAK0519560.1"/>
    </source>
</evidence>
<name>A0AAN6G3Y6_9BASI</name>
<proteinExistence type="predicted"/>
<evidence type="ECO:0000313" key="3">
    <source>
        <dbReference type="Proteomes" id="UP001176521"/>
    </source>
</evidence>